<dbReference type="Pfam" id="PF00651">
    <property type="entry name" value="BTB"/>
    <property type="match status" value="1"/>
</dbReference>
<organism evidence="5 6">
    <name type="scientific">Strigamia maritima</name>
    <name type="common">European centipede</name>
    <name type="synonym">Geophilus maritimus</name>
    <dbReference type="NCBI Taxonomy" id="126957"/>
    <lineage>
        <taxon>Eukaryota</taxon>
        <taxon>Metazoa</taxon>
        <taxon>Ecdysozoa</taxon>
        <taxon>Arthropoda</taxon>
        <taxon>Myriapoda</taxon>
        <taxon>Chilopoda</taxon>
        <taxon>Pleurostigmophora</taxon>
        <taxon>Geophilomorpha</taxon>
        <taxon>Linotaeniidae</taxon>
        <taxon>Strigamia</taxon>
    </lineage>
</organism>
<dbReference type="Gene3D" id="2.120.10.80">
    <property type="entry name" value="Kelch-type beta propeller"/>
    <property type="match status" value="1"/>
</dbReference>
<sequence length="637" mass="73038">MSVTSKLINNMKAAMSDFVTDSTLAYMTYLGASMNDMRLRNKFVDTVLICGEKKFSAHRLVLCSRSPVFQRLLLQESNTHSGPSAVDLEDIEPKVLEVLLEFMYLGRINKFNELALDGFNKILTATELLNVNGGVLYLTHTLLERKPEEAITILWDWAFEFGNEEVVQLVIAFIADHIHMAILSHPKLTERDPQDDVMEAILSWIRAEPKSREDFFTNFVSFVAIHRLSNSYVQRLMRDEPLIQQLADFQRIMTSYHPKSSNRSISLAKSTSFVNKQLEWEREREKEADIPDDNSSVPQKFKPKIQRSSTTINSQKGLHFYDLWTISASQMRNTQFSFPEAMSITEGITLMILGRDEMNRFVAHLYIPEKLSWSLSHEITIPNREKMSFALHKGKLFLIGGEDPYQRKQPDVFVFNLLTQLVSEGPPMRISRCKAGIAQDKGSAYIAGGLNRFGNFMTHVECLDMVAEVWRIVPPMKEKRQSPGLAVVNGELFAVGGFTNRCESYDPHWDSWQSVVPMPDFFSQTAVVTAEFNNKIYAFRYFKPDRVCCLDPSKNEWRVIRTTGMPPERILSIHNIEGELWTLDRCGRLYVFDVVSNAWVQSFCCPKSLTRPMYLFVMNVAEVKHVCEPPKLVQSLS</sequence>
<dbReference type="EMBL" id="JH431161">
    <property type="status" value="NOT_ANNOTATED_CDS"/>
    <property type="molecule type" value="Genomic_DNA"/>
</dbReference>
<keyword evidence="2" id="KW-0677">Repeat</keyword>
<dbReference type="STRING" id="126957.T1IND2"/>
<evidence type="ECO:0000256" key="3">
    <source>
        <dbReference type="ARBA" id="ARBA00023203"/>
    </source>
</evidence>
<dbReference type="PROSITE" id="PS50097">
    <property type="entry name" value="BTB"/>
    <property type="match status" value="1"/>
</dbReference>
<keyword evidence="6" id="KW-1185">Reference proteome</keyword>
<dbReference type="CDD" id="cd18186">
    <property type="entry name" value="BTB_POZ_ZBTB_KLHL-like"/>
    <property type="match status" value="1"/>
</dbReference>
<keyword evidence="3" id="KW-0009">Actin-binding</keyword>
<dbReference type="InterPro" id="IPR011333">
    <property type="entry name" value="SKP1/BTB/POZ_sf"/>
</dbReference>
<evidence type="ECO:0000313" key="5">
    <source>
        <dbReference type="EnsemblMetazoa" id="SMAR002509-PA"/>
    </source>
</evidence>
<dbReference type="Proteomes" id="UP000014500">
    <property type="component" value="Unassembled WGS sequence"/>
</dbReference>
<dbReference type="SUPFAM" id="SSF117281">
    <property type="entry name" value="Kelch motif"/>
    <property type="match status" value="1"/>
</dbReference>
<dbReference type="PANTHER" id="PTHR24412">
    <property type="entry name" value="KELCH PROTEIN"/>
    <property type="match status" value="1"/>
</dbReference>
<proteinExistence type="predicted"/>
<evidence type="ECO:0000256" key="1">
    <source>
        <dbReference type="ARBA" id="ARBA00022441"/>
    </source>
</evidence>
<dbReference type="SUPFAM" id="SSF54695">
    <property type="entry name" value="POZ domain"/>
    <property type="match status" value="1"/>
</dbReference>
<dbReference type="HOGENOM" id="CLU_429816_0_0_1"/>
<dbReference type="Gene3D" id="1.25.40.420">
    <property type="match status" value="1"/>
</dbReference>
<dbReference type="EnsemblMetazoa" id="SMAR002509-RA">
    <property type="protein sequence ID" value="SMAR002509-PA"/>
    <property type="gene ID" value="SMAR002509"/>
</dbReference>
<name>T1IND2_STRMM</name>
<reference evidence="6" key="1">
    <citation type="submission" date="2011-05" db="EMBL/GenBank/DDBJ databases">
        <authorList>
            <person name="Richards S.R."/>
            <person name="Qu J."/>
            <person name="Jiang H."/>
            <person name="Jhangiani S.N."/>
            <person name="Agravi P."/>
            <person name="Goodspeed R."/>
            <person name="Gross S."/>
            <person name="Mandapat C."/>
            <person name="Jackson L."/>
            <person name="Mathew T."/>
            <person name="Pu L."/>
            <person name="Thornton R."/>
            <person name="Saada N."/>
            <person name="Wilczek-Boney K.B."/>
            <person name="Lee S."/>
            <person name="Kovar C."/>
            <person name="Wu Y."/>
            <person name="Scherer S.E."/>
            <person name="Worley K.C."/>
            <person name="Muzny D.M."/>
            <person name="Gibbs R."/>
        </authorList>
    </citation>
    <scope>NUCLEOTIDE SEQUENCE</scope>
    <source>
        <strain evidence="6">Brora</strain>
    </source>
</reference>
<dbReference type="AlphaFoldDB" id="T1IND2"/>
<evidence type="ECO:0000256" key="2">
    <source>
        <dbReference type="ARBA" id="ARBA00022737"/>
    </source>
</evidence>
<dbReference type="PANTHER" id="PTHR24412:SF489">
    <property type="entry name" value="RING FINGER DOMAIN AND KELCH REPEAT-CONTAINING PROTEIN DDB_G0271372"/>
    <property type="match status" value="1"/>
</dbReference>
<accession>T1IND2</accession>
<dbReference type="Gene3D" id="3.30.710.10">
    <property type="entry name" value="Potassium Channel Kv1.1, Chain A"/>
    <property type="match status" value="1"/>
</dbReference>
<evidence type="ECO:0000259" key="4">
    <source>
        <dbReference type="PROSITE" id="PS50097"/>
    </source>
</evidence>
<dbReference type="InterPro" id="IPR000210">
    <property type="entry name" value="BTB/POZ_dom"/>
</dbReference>
<dbReference type="SMART" id="SM00612">
    <property type="entry name" value="Kelch"/>
    <property type="match status" value="3"/>
</dbReference>
<keyword evidence="1" id="KW-0880">Kelch repeat</keyword>
<dbReference type="InterPro" id="IPR015915">
    <property type="entry name" value="Kelch-typ_b-propeller"/>
</dbReference>
<feature type="domain" description="BTB" evidence="4">
    <location>
        <begin position="44"/>
        <end position="112"/>
    </location>
</feature>
<reference evidence="5" key="2">
    <citation type="submission" date="2015-02" db="UniProtKB">
        <authorList>
            <consortium name="EnsemblMetazoa"/>
        </authorList>
    </citation>
    <scope>IDENTIFICATION</scope>
</reference>
<protein>
    <recommendedName>
        <fullName evidence="4">BTB domain-containing protein</fullName>
    </recommendedName>
</protein>
<dbReference type="GO" id="GO:0003779">
    <property type="term" value="F:actin binding"/>
    <property type="evidence" value="ECO:0007669"/>
    <property type="project" value="UniProtKB-KW"/>
</dbReference>
<dbReference type="SMART" id="SM00225">
    <property type="entry name" value="BTB"/>
    <property type="match status" value="1"/>
</dbReference>
<dbReference type="Pfam" id="PF01344">
    <property type="entry name" value="Kelch_1"/>
    <property type="match status" value="1"/>
</dbReference>
<dbReference type="eggNOG" id="KOG4441">
    <property type="taxonomic scope" value="Eukaryota"/>
</dbReference>
<evidence type="ECO:0000313" key="6">
    <source>
        <dbReference type="Proteomes" id="UP000014500"/>
    </source>
</evidence>
<dbReference type="InterPro" id="IPR006652">
    <property type="entry name" value="Kelch_1"/>
</dbReference>
<dbReference type="PhylomeDB" id="T1IND2"/>